<dbReference type="EMBL" id="LDOT01000012">
    <property type="protein sequence ID" value="KLV05835.1"/>
    <property type="molecule type" value="Genomic_DNA"/>
</dbReference>
<evidence type="ECO:0000313" key="2">
    <source>
        <dbReference type="Proteomes" id="UP000036097"/>
    </source>
</evidence>
<sequence>MKKEKGAILPLTLIVMAILSVLAMGVMAKARSAIEEVADKKQEFSDFLSVSDAVQEIVFVLSTGTPEPGRFMLEGKSVPVDGSLFNIDGVEASVQDNAGLISLALASQENLFRLFRLYVEPSEASDWASIVNEWRKPGGFGRMPTMGDDDEVLPRNSFMRGVDELLEISVIAQSGVFNTGNEKVPHGLRDYLVVGGVGWQNYASMPAELLAGVFGVSESQLEKLVEAREKGEWQQFAQLQRAAGLFDEMGSVASNRFLIRLHGKAFSARTMVEVAAGGLPLYKRTLWQYPDAARY</sequence>
<evidence type="ECO:0008006" key="3">
    <source>
        <dbReference type="Google" id="ProtNLM"/>
    </source>
</evidence>
<name>A0A0J1H1Z6_9GAMM</name>
<gene>
    <name evidence="1" type="ORF">ABT56_09865</name>
</gene>
<evidence type="ECO:0000313" key="1">
    <source>
        <dbReference type="EMBL" id="KLV05835.1"/>
    </source>
</evidence>
<protein>
    <recommendedName>
        <fullName evidence="3">Type II secretion system protein K</fullName>
    </recommendedName>
</protein>
<dbReference type="STRING" id="1195763.ABT56_09865"/>
<comment type="caution">
    <text evidence="1">The sequence shown here is derived from an EMBL/GenBank/DDBJ whole genome shotgun (WGS) entry which is preliminary data.</text>
</comment>
<dbReference type="AlphaFoldDB" id="A0A0J1H1Z6"/>
<reference evidence="1 2" key="1">
    <citation type="submission" date="2015-05" db="EMBL/GenBank/DDBJ databases">
        <title>Photobacterium galathea sp. nov.</title>
        <authorList>
            <person name="Machado H."/>
            <person name="Gram L."/>
        </authorList>
    </citation>
    <scope>NUCLEOTIDE SEQUENCE [LARGE SCALE GENOMIC DNA]</scope>
    <source>
        <strain evidence="1 2">CGMCC 1.12159</strain>
    </source>
</reference>
<dbReference type="Proteomes" id="UP000036097">
    <property type="component" value="Unassembled WGS sequence"/>
</dbReference>
<dbReference type="RefSeq" id="WP_047878700.1">
    <property type="nucleotide sequence ID" value="NZ_LDOT01000012.1"/>
</dbReference>
<keyword evidence="2" id="KW-1185">Reference proteome</keyword>
<accession>A0A0J1H1Z6</accession>
<dbReference type="PATRIC" id="fig|1195763.3.peg.2073"/>
<organism evidence="1 2">
    <name type="scientific">Photobacterium aquae</name>
    <dbReference type="NCBI Taxonomy" id="1195763"/>
    <lineage>
        <taxon>Bacteria</taxon>
        <taxon>Pseudomonadati</taxon>
        <taxon>Pseudomonadota</taxon>
        <taxon>Gammaproteobacteria</taxon>
        <taxon>Vibrionales</taxon>
        <taxon>Vibrionaceae</taxon>
        <taxon>Photobacterium</taxon>
    </lineage>
</organism>
<proteinExistence type="predicted"/>